<comment type="caution">
    <text evidence="1">The sequence shown here is derived from an EMBL/GenBank/DDBJ whole genome shotgun (WGS) entry which is preliminary data.</text>
</comment>
<reference evidence="1 2" key="1">
    <citation type="submission" date="2018-07" db="EMBL/GenBank/DDBJ databases">
        <title>Halomonas rutogse sp. nov., isolated from Lake TangqianCo on Tibetan Plateau.</title>
        <authorList>
            <person name="Lu H."/>
            <person name="Xing P."/>
            <person name="Wu Q."/>
        </authorList>
    </citation>
    <scope>NUCLEOTIDE SEQUENCE [LARGE SCALE GENOMIC DNA]</scope>
    <source>
        <strain evidence="1 2">TQ8S</strain>
    </source>
</reference>
<keyword evidence="2" id="KW-1185">Reference proteome</keyword>
<organism evidence="1 2">
    <name type="scientific">Vreelandella rituensis</name>
    <dbReference type="NCBI Taxonomy" id="2282306"/>
    <lineage>
        <taxon>Bacteria</taxon>
        <taxon>Pseudomonadati</taxon>
        <taxon>Pseudomonadota</taxon>
        <taxon>Gammaproteobacteria</taxon>
        <taxon>Oceanospirillales</taxon>
        <taxon>Halomonadaceae</taxon>
        <taxon>Vreelandella</taxon>
    </lineage>
</organism>
<dbReference type="EMBL" id="QPIJ01000001">
    <property type="protein sequence ID" value="RCV93664.1"/>
    <property type="molecule type" value="Genomic_DNA"/>
</dbReference>
<dbReference type="AlphaFoldDB" id="A0A368U9Q4"/>
<dbReference type="Proteomes" id="UP000253204">
    <property type="component" value="Unassembled WGS sequence"/>
</dbReference>
<dbReference type="RefSeq" id="WP_114484992.1">
    <property type="nucleotide sequence ID" value="NZ_CBCSHM010000005.1"/>
</dbReference>
<gene>
    <name evidence="1" type="ORF">DU506_00475</name>
</gene>
<evidence type="ECO:0000313" key="2">
    <source>
        <dbReference type="Proteomes" id="UP000253204"/>
    </source>
</evidence>
<evidence type="ECO:0000313" key="1">
    <source>
        <dbReference type="EMBL" id="RCV93664.1"/>
    </source>
</evidence>
<accession>A0A368U9Q4</accession>
<proteinExistence type="predicted"/>
<sequence>MLTITRCKSIPAFTIDAALYDNPERALAAVVVSAVEPSPAYVERIQAIAEGMPLLAGKTLQYAEISLEKLEDGDLNPSDSQGIRSVFFDHPAMVIMDTTPIMFIHHDLVKELGGIDESTLHHELVHAEQVLRGDSRITEEGMHWKEDFQSKEEAFNLSAALHARDPGAVYVYLNLPWEEEAFRRSEGDDSYFNKRMDAAIKSLFFNVQQHGRVDDDPFSLEDYRYGFLSLCADALGQEGAGSDMEAVTGAAFQQVLEECHVNLDDAQVASLRDVIHATLAQAGEVSPFPIEQDRNQVCINLYLACQVWLRAEYARQEQG</sequence>
<name>A0A368U9Q4_9GAMM</name>
<protein>
    <submittedName>
        <fullName evidence="1">Uncharacterized protein</fullName>
    </submittedName>
</protein>